<evidence type="ECO:0000256" key="4">
    <source>
        <dbReference type="ARBA" id="ARBA00022603"/>
    </source>
</evidence>
<dbReference type="OrthoDB" id="33618at2157"/>
<keyword evidence="6 9" id="KW-0949">S-adenosyl-L-methionine</keyword>
<accession>A0A2V2NGZ9</accession>
<comment type="similarity">
    <text evidence="2 9">Belongs to the methyltransferase superfamily. L-isoaspartyl/D-aspartyl protein methyltransferase family.</text>
</comment>
<dbReference type="PANTHER" id="PTHR11579">
    <property type="entry name" value="PROTEIN-L-ISOASPARTATE O-METHYLTRANSFERASE"/>
    <property type="match status" value="1"/>
</dbReference>
<dbReference type="AlphaFoldDB" id="A0A2V2NGZ9"/>
<dbReference type="EMBL" id="QGMZ01000008">
    <property type="protein sequence ID" value="PWR75677.1"/>
    <property type="molecule type" value="Genomic_DNA"/>
</dbReference>
<dbReference type="InterPro" id="IPR000682">
    <property type="entry name" value="PCMT"/>
</dbReference>
<dbReference type="NCBIfam" id="TIGR00080">
    <property type="entry name" value="pimt"/>
    <property type="match status" value="1"/>
</dbReference>
<keyword evidence="5 9" id="KW-0808">Transferase</keyword>
<dbReference type="CDD" id="cd02440">
    <property type="entry name" value="AdoMet_MTases"/>
    <property type="match status" value="1"/>
</dbReference>
<keyword evidence="4 9" id="KW-0489">Methyltransferase</keyword>
<comment type="function">
    <text evidence="7 9">Catalyzes the methyl esterification of L-isoaspartyl residues in peptides and proteins that result from spontaneous decomposition of normal L-aspartyl and L-asparaginyl residues. It plays a role in the repair and/or degradation of damaged proteins.</text>
</comment>
<dbReference type="Proteomes" id="UP000245934">
    <property type="component" value="Unassembled WGS sequence"/>
</dbReference>
<dbReference type="FunFam" id="3.40.50.150:FF:000010">
    <property type="entry name" value="Protein-L-isoaspartate O-methyltransferase"/>
    <property type="match status" value="1"/>
</dbReference>
<dbReference type="SUPFAM" id="SSF53335">
    <property type="entry name" value="S-adenosyl-L-methionine-dependent methyltransferases"/>
    <property type="match status" value="1"/>
</dbReference>
<organism evidence="10 11">
    <name type="scientific">Methanospirillum stamsii</name>
    <dbReference type="NCBI Taxonomy" id="1277351"/>
    <lineage>
        <taxon>Archaea</taxon>
        <taxon>Methanobacteriati</taxon>
        <taxon>Methanobacteriota</taxon>
        <taxon>Stenosarchaea group</taxon>
        <taxon>Methanomicrobia</taxon>
        <taxon>Methanomicrobiales</taxon>
        <taxon>Methanospirillaceae</taxon>
        <taxon>Methanospirillum</taxon>
    </lineage>
</organism>
<dbReference type="GO" id="GO:0032259">
    <property type="term" value="P:methylation"/>
    <property type="evidence" value="ECO:0007669"/>
    <property type="project" value="UniProtKB-KW"/>
</dbReference>
<protein>
    <recommendedName>
        <fullName evidence="9">Protein-L-isoaspartate O-methyltransferase</fullName>
        <ecNumber evidence="9">2.1.1.77</ecNumber>
    </recommendedName>
    <alternativeName>
        <fullName evidence="9">L-isoaspartyl protein carboxyl methyltransferase</fullName>
    </alternativeName>
    <alternativeName>
        <fullName evidence="9">Protein L-isoaspartyl methyltransferase</fullName>
    </alternativeName>
    <alternativeName>
        <fullName evidence="9">Protein-beta-aspartate methyltransferase</fullName>
        <shortName evidence="9">PIMT</shortName>
    </alternativeName>
</protein>
<dbReference type="PANTHER" id="PTHR11579:SF0">
    <property type="entry name" value="PROTEIN-L-ISOASPARTATE(D-ASPARTATE) O-METHYLTRANSFERASE"/>
    <property type="match status" value="1"/>
</dbReference>
<name>A0A2V2NGZ9_9EURY</name>
<reference evidence="10 11" key="1">
    <citation type="submission" date="2018-05" db="EMBL/GenBank/DDBJ databases">
        <title>Draft genome of Methanospirillum stamsii Pt1.</title>
        <authorList>
            <person name="Dueholm M.S."/>
            <person name="Nielsen P.H."/>
            <person name="Bakmann L.F."/>
            <person name="Otzen D.E."/>
        </authorList>
    </citation>
    <scope>NUCLEOTIDE SEQUENCE [LARGE SCALE GENOMIC DNA]</scope>
    <source>
        <strain evidence="10 11">Pt1</strain>
    </source>
</reference>
<dbReference type="GO" id="GO:0005737">
    <property type="term" value="C:cytoplasm"/>
    <property type="evidence" value="ECO:0007669"/>
    <property type="project" value="UniProtKB-SubCell"/>
</dbReference>
<keyword evidence="3 9" id="KW-0963">Cytoplasm</keyword>
<dbReference type="Gene3D" id="3.40.50.150">
    <property type="entry name" value="Vaccinia Virus protein VP39"/>
    <property type="match status" value="1"/>
</dbReference>
<evidence type="ECO:0000256" key="9">
    <source>
        <dbReference type="HAMAP-Rule" id="MF_00090"/>
    </source>
</evidence>
<comment type="caution">
    <text evidence="10">The sequence shown here is derived from an EMBL/GenBank/DDBJ whole genome shotgun (WGS) entry which is preliminary data.</text>
</comment>
<dbReference type="HAMAP" id="MF_00090">
    <property type="entry name" value="PIMT"/>
    <property type="match status" value="1"/>
</dbReference>
<keyword evidence="11" id="KW-1185">Reference proteome</keyword>
<dbReference type="Pfam" id="PF01135">
    <property type="entry name" value="PCMT"/>
    <property type="match status" value="1"/>
</dbReference>
<evidence type="ECO:0000256" key="7">
    <source>
        <dbReference type="ARBA" id="ARBA00025330"/>
    </source>
</evidence>
<evidence type="ECO:0000256" key="8">
    <source>
        <dbReference type="ARBA" id="ARBA00029295"/>
    </source>
</evidence>
<evidence type="ECO:0000313" key="11">
    <source>
        <dbReference type="Proteomes" id="UP000245934"/>
    </source>
</evidence>
<evidence type="ECO:0000256" key="1">
    <source>
        <dbReference type="ARBA" id="ARBA00004496"/>
    </source>
</evidence>
<evidence type="ECO:0000256" key="3">
    <source>
        <dbReference type="ARBA" id="ARBA00022490"/>
    </source>
</evidence>
<evidence type="ECO:0000256" key="2">
    <source>
        <dbReference type="ARBA" id="ARBA00005369"/>
    </source>
</evidence>
<dbReference type="InterPro" id="IPR029063">
    <property type="entry name" value="SAM-dependent_MTases_sf"/>
</dbReference>
<comment type="catalytic activity">
    <reaction evidence="8 9">
        <text>[protein]-L-isoaspartate + S-adenosyl-L-methionine = [protein]-L-isoaspartate alpha-methyl ester + S-adenosyl-L-homocysteine</text>
        <dbReference type="Rhea" id="RHEA:12705"/>
        <dbReference type="Rhea" id="RHEA-COMP:12143"/>
        <dbReference type="Rhea" id="RHEA-COMP:12144"/>
        <dbReference type="ChEBI" id="CHEBI:57856"/>
        <dbReference type="ChEBI" id="CHEBI:59789"/>
        <dbReference type="ChEBI" id="CHEBI:90596"/>
        <dbReference type="ChEBI" id="CHEBI:90598"/>
        <dbReference type="EC" id="2.1.1.77"/>
    </reaction>
</comment>
<dbReference type="EC" id="2.1.1.77" evidence="9"/>
<gene>
    <name evidence="9" type="primary">pcm</name>
    <name evidence="10" type="ORF">DLD82_03585</name>
</gene>
<evidence type="ECO:0000256" key="5">
    <source>
        <dbReference type="ARBA" id="ARBA00022679"/>
    </source>
</evidence>
<dbReference type="PROSITE" id="PS01279">
    <property type="entry name" value="PCMT"/>
    <property type="match status" value="1"/>
</dbReference>
<dbReference type="RefSeq" id="WP_109939742.1">
    <property type="nucleotide sequence ID" value="NZ_CP176366.1"/>
</dbReference>
<proteinExistence type="inferred from homology"/>
<dbReference type="GO" id="GO:0030091">
    <property type="term" value="P:protein repair"/>
    <property type="evidence" value="ECO:0007669"/>
    <property type="project" value="UniProtKB-UniRule"/>
</dbReference>
<dbReference type="NCBIfam" id="NF001453">
    <property type="entry name" value="PRK00312.1"/>
    <property type="match status" value="1"/>
</dbReference>
<comment type="subcellular location">
    <subcellularLocation>
        <location evidence="1 9">Cytoplasm</location>
    </subcellularLocation>
</comment>
<sequence length="218" mass="23746">MDTSRAPEREHMVRTQIQARGVSNPRVLDAMRTVPRHLFVPQTCQREAYADYPLPIGSGQTISQPYIVAVMTELLSPNPSDLVLEIGTGSGYQAAILATCGADVVSIERIEEVAAQARQNLLNAGIKNVRIITSDGTVGYTDMSPYDGILITAGTPEIPCPLINELAPGGRLVAPVGDQNIQELIRITRLNNEFITEKFGAVRFVPLIGEYGWKEEGE</sequence>
<evidence type="ECO:0000256" key="6">
    <source>
        <dbReference type="ARBA" id="ARBA00022691"/>
    </source>
</evidence>
<feature type="active site" evidence="9">
    <location>
        <position position="63"/>
    </location>
</feature>
<evidence type="ECO:0000313" key="10">
    <source>
        <dbReference type="EMBL" id="PWR75677.1"/>
    </source>
</evidence>
<dbReference type="GO" id="GO:0004719">
    <property type="term" value="F:protein-L-isoaspartate (D-aspartate) O-methyltransferase activity"/>
    <property type="evidence" value="ECO:0007669"/>
    <property type="project" value="UniProtKB-UniRule"/>
</dbReference>
<dbReference type="GeneID" id="97609443"/>